<protein>
    <submittedName>
        <fullName evidence="1">Uncharacterized protein</fullName>
    </submittedName>
</protein>
<dbReference type="Proteomes" id="UP001056937">
    <property type="component" value="Chromosome 1"/>
</dbReference>
<evidence type="ECO:0000313" key="1">
    <source>
        <dbReference type="EMBL" id="USI73540.1"/>
    </source>
</evidence>
<accession>A0ABY4X9D9</accession>
<evidence type="ECO:0000313" key="2">
    <source>
        <dbReference type="Proteomes" id="UP001056937"/>
    </source>
</evidence>
<dbReference type="RefSeq" id="WP_252167349.1">
    <property type="nucleotide sequence ID" value="NZ_CP084930.1"/>
</dbReference>
<sequence length="97" mass="10859">MQLSLRNDAGTILSSIIDDPAFVWNYDQLQAEGEGANSLPLPERGGPVWQVCPDDLYAGMRITAVRPWGGSCLYALQQRLFFVDVVEDRMWEDLQAA</sequence>
<organism evidence="1 2">
    <name type="scientific">Sphingomonas morindae</name>
    <dbReference type="NCBI Taxonomy" id="1541170"/>
    <lineage>
        <taxon>Bacteria</taxon>
        <taxon>Pseudomonadati</taxon>
        <taxon>Pseudomonadota</taxon>
        <taxon>Alphaproteobacteria</taxon>
        <taxon>Sphingomonadales</taxon>
        <taxon>Sphingomonadaceae</taxon>
        <taxon>Sphingomonas</taxon>
    </lineage>
</organism>
<name>A0ABY4X9D9_9SPHN</name>
<keyword evidence="2" id="KW-1185">Reference proteome</keyword>
<gene>
    <name evidence="1" type="ORF">LHA26_03400</name>
</gene>
<reference evidence="1" key="1">
    <citation type="journal article" date="2022" name="Toxins">
        <title>Genomic Analysis of Sphingopyxis sp. USTB-05 for Biodegrading Cyanobacterial Hepatotoxins.</title>
        <authorList>
            <person name="Liu C."/>
            <person name="Xu Q."/>
            <person name="Zhao Z."/>
            <person name="Zhang H."/>
            <person name="Liu X."/>
            <person name="Yin C."/>
            <person name="Liu Y."/>
            <person name="Yan H."/>
        </authorList>
    </citation>
    <scope>NUCLEOTIDE SEQUENCE</scope>
    <source>
        <strain evidence="1">NBD5</strain>
    </source>
</reference>
<proteinExistence type="predicted"/>
<dbReference type="EMBL" id="CP084930">
    <property type="protein sequence ID" value="USI73540.1"/>
    <property type="molecule type" value="Genomic_DNA"/>
</dbReference>